<proteinExistence type="inferred from homology"/>
<evidence type="ECO:0000259" key="4">
    <source>
        <dbReference type="Pfam" id="PF25906"/>
    </source>
</evidence>
<dbReference type="RefSeq" id="WP_345604026.1">
    <property type="nucleotide sequence ID" value="NZ_BAABJO010000004.1"/>
</dbReference>
<sequence length="399" mass="44195">MSDRVQPIALGRCVAARLPAILGEVRDLLAERHPDYAQFVFDELDEIVIAARGFVERLVEMAARDGTAVEYDSVFRLERALFEEIGRMHWRQGQSITGLLAAYRAGASVAWRHVADEALRAGVPAEMFAALASAVFAAVDQLSSATLHGYLEEQSTAAFARERLRDELTELLLSDRSDSTAIRAAAERAGWDLPRTAAIVLVDPDNEVGRRLLPRLGDTCLRLRRPQRLVAVVPDPDGPGRRHRLREVVRGAHAVIGPCVPLDRLPASVRLAELAVRLRRTGVLNDDPLFVDEHLDAILVHHDEQLLVELRARFLAPLAELPPSTRDRLAETLASWLTHLGNRRAVAAELHIHPQTVRYRLGRLRELFGPALDDPHTRSALLLAIAWGPPAPDDEENPG</sequence>
<evidence type="ECO:0000313" key="6">
    <source>
        <dbReference type="Proteomes" id="UP001500804"/>
    </source>
</evidence>
<evidence type="ECO:0008006" key="7">
    <source>
        <dbReference type="Google" id="ProtNLM"/>
    </source>
</evidence>
<keyword evidence="6" id="KW-1185">Reference proteome</keyword>
<evidence type="ECO:0000256" key="1">
    <source>
        <dbReference type="ARBA" id="ARBA00006754"/>
    </source>
</evidence>
<comment type="caution">
    <text evidence="5">The sequence shown here is derived from an EMBL/GenBank/DDBJ whole genome shotgun (WGS) entry which is preliminary data.</text>
</comment>
<organism evidence="5 6">
    <name type="scientific">Pseudonocardia adelaidensis</name>
    <dbReference type="NCBI Taxonomy" id="648754"/>
    <lineage>
        <taxon>Bacteria</taxon>
        <taxon>Bacillati</taxon>
        <taxon>Actinomycetota</taxon>
        <taxon>Actinomycetes</taxon>
        <taxon>Pseudonocardiales</taxon>
        <taxon>Pseudonocardiaceae</taxon>
        <taxon>Pseudonocardia</taxon>
    </lineage>
</organism>
<accession>A0ABP9NDZ1</accession>
<dbReference type="PANTHER" id="PTHR33744:SF1">
    <property type="entry name" value="DNA-BINDING TRANSCRIPTIONAL ACTIVATOR ADER"/>
    <property type="match status" value="1"/>
</dbReference>
<dbReference type="InterPro" id="IPR058663">
    <property type="entry name" value="PucR-like_N"/>
</dbReference>
<dbReference type="EMBL" id="BAABJO010000004">
    <property type="protein sequence ID" value="GAA5115505.1"/>
    <property type="molecule type" value="Genomic_DNA"/>
</dbReference>
<name>A0ABP9NDZ1_9PSEU</name>
<dbReference type="PANTHER" id="PTHR33744">
    <property type="entry name" value="CARBOHYDRATE DIACID REGULATOR"/>
    <property type="match status" value="1"/>
</dbReference>
<protein>
    <recommendedName>
        <fullName evidence="7">PucR-like helix-turn-helix protein</fullName>
    </recommendedName>
</protein>
<evidence type="ECO:0000259" key="3">
    <source>
        <dbReference type="Pfam" id="PF17853"/>
    </source>
</evidence>
<comment type="similarity">
    <text evidence="1">Belongs to the CdaR family.</text>
</comment>
<dbReference type="Proteomes" id="UP001500804">
    <property type="component" value="Unassembled WGS sequence"/>
</dbReference>
<feature type="domain" description="PucR C-terminal helix-turn-helix" evidence="2">
    <location>
        <begin position="329"/>
        <end position="386"/>
    </location>
</feature>
<dbReference type="InterPro" id="IPR051448">
    <property type="entry name" value="CdaR-like_regulators"/>
</dbReference>
<gene>
    <name evidence="5" type="ORF">GCM10023320_14450</name>
</gene>
<dbReference type="Gene3D" id="1.10.10.2840">
    <property type="entry name" value="PucR C-terminal helix-turn-helix domain"/>
    <property type="match status" value="1"/>
</dbReference>
<dbReference type="Pfam" id="PF17853">
    <property type="entry name" value="GGDEF_2"/>
    <property type="match status" value="1"/>
</dbReference>
<dbReference type="Pfam" id="PF25906">
    <property type="entry name" value="PucR-like_N"/>
    <property type="match status" value="1"/>
</dbReference>
<dbReference type="InterPro" id="IPR041522">
    <property type="entry name" value="CdaR_GGDEF"/>
</dbReference>
<feature type="domain" description="PucR-like N-terminal" evidence="4">
    <location>
        <begin position="8"/>
        <end position="173"/>
    </location>
</feature>
<dbReference type="Pfam" id="PF13556">
    <property type="entry name" value="HTH_30"/>
    <property type="match status" value="1"/>
</dbReference>
<evidence type="ECO:0000259" key="2">
    <source>
        <dbReference type="Pfam" id="PF13556"/>
    </source>
</evidence>
<reference evidence="6" key="1">
    <citation type="journal article" date="2019" name="Int. J. Syst. Evol. Microbiol.">
        <title>The Global Catalogue of Microorganisms (GCM) 10K type strain sequencing project: providing services to taxonomists for standard genome sequencing and annotation.</title>
        <authorList>
            <consortium name="The Broad Institute Genomics Platform"/>
            <consortium name="The Broad Institute Genome Sequencing Center for Infectious Disease"/>
            <person name="Wu L."/>
            <person name="Ma J."/>
        </authorList>
    </citation>
    <scope>NUCLEOTIDE SEQUENCE [LARGE SCALE GENOMIC DNA]</scope>
    <source>
        <strain evidence="6">JCM 18302</strain>
    </source>
</reference>
<evidence type="ECO:0000313" key="5">
    <source>
        <dbReference type="EMBL" id="GAA5115505.1"/>
    </source>
</evidence>
<dbReference type="InterPro" id="IPR042070">
    <property type="entry name" value="PucR_C-HTH_sf"/>
</dbReference>
<dbReference type="InterPro" id="IPR025736">
    <property type="entry name" value="PucR_C-HTH_dom"/>
</dbReference>
<feature type="domain" description="CdaR GGDEF-like" evidence="3">
    <location>
        <begin position="175"/>
        <end position="278"/>
    </location>
</feature>